<comment type="caution">
    <text evidence="2">The sequence shown here is derived from an EMBL/GenBank/DDBJ whole genome shotgun (WGS) entry which is preliminary data.</text>
</comment>
<evidence type="ECO:0000259" key="1">
    <source>
        <dbReference type="PROSITE" id="PS51186"/>
    </source>
</evidence>
<gene>
    <name evidence="2" type="ORF">LJ655_29590</name>
</gene>
<dbReference type="PROSITE" id="PS51186">
    <property type="entry name" value="GNAT"/>
    <property type="match status" value="1"/>
</dbReference>
<accession>A0ABS8KMF7</accession>
<sequence length="87" mass="9545">MGSEEIGLFKSLRDADEWAIVQIKILPTHQGRGIGAHVVRGFLQLADVAGVPVKLSVLKGNPAINLYRRFGFRVISTTDASLQMRRG</sequence>
<evidence type="ECO:0000313" key="2">
    <source>
        <dbReference type="EMBL" id="MCC8405958.1"/>
    </source>
</evidence>
<name>A0ABS8KMF7_9BURK</name>
<organism evidence="2 3">
    <name type="scientific">Paraburkholderia translucens</name>
    <dbReference type="NCBI Taxonomy" id="2886945"/>
    <lineage>
        <taxon>Bacteria</taxon>
        <taxon>Pseudomonadati</taxon>
        <taxon>Pseudomonadota</taxon>
        <taxon>Betaproteobacteria</taxon>
        <taxon>Burkholderiales</taxon>
        <taxon>Burkholderiaceae</taxon>
        <taxon>Paraburkholderia</taxon>
    </lineage>
</organism>
<feature type="domain" description="N-acetyltransferase" evidence="1">
    <location>
        <begin position="1"/>
        <end position="87"/>
    </location>
</feature>
<dbReference type="InterPro" id="IPR000182">
    <property type="entry name" value="GNAT_dom"/>
</dbReference>
<evidence type="ECO:0000313" key="3">
    <source>
        <dbReference type="Proteomes" id="UP001430614"/>
    </source>
</evidence>
<dbReference type="InterPro" id="IPR016181">
    <property type="entry name" value="Acyl_CoA_acyltransferase"/>
</dbReference>
<dbReference type="SUPFAM" id="SSF55729">
    <property type="entry name" value="Acyl-CoA N-acyltransferases (Nat)"/>
    <property type="match status" value="1"/>
</dbReference>
<dbReference type="EC" id="2.3.1.-" evidence="2"/>
<proteinExistence type="predicted"/>
<protein>
    <submittedName>
        <fullName evidence="2">GNAT family N-acetyltransferase</fullName>
        <ecNumber evidence="2">2.3.1.-</ecNumber>
    </submittedName>
</protein>
<dbReference type="Proteomes" id="UP001430614">
    <property type="component" value="Unassembled WGS sequence"/>
</dbReference>
<keyword evidence="2" id="KW-0808">Transferase</keyword>
<dbReference type="EMBL" id="JAJITC010000032">
    <property type="protein sequence ID" value="MCC8405958.1"/>
    <property type="molecule type" value="Genomic_DNA"/>
</dbReference>
<dbReference type="Gene3D" id="3.40.630.30">
    <property type="match status" value="1"/>
</dbReference>
<dbReference type="GO" id="GO:0016746">
    <property type="term" value="F:acyltransferase activity"/>
    <property type="evidence" value="ECO:0007669"/>
    <property type="project" value="UniProtKB-KW"/>
</dbReference>
<reference evidence="2 3" key="1">
    <citation type="submission" date="2021-11" db="EMBL/GenBank/DDBJ databases">
        <authorList>
            <person name="Oh E.-T."/>
            <person name="Kim S.-B."/>
        </authorList>
    </citation>
    <scope>NUCLEOTIDE SEQUENCE [LARGE SCALE GENOMIC DNA]</scope>
    <source>
        <strain evidence="2 3">MMS20-SJTN17</strain>
    </source>
</reference>
<keyword evidence="3" id="KW-1185">Reference proteome</keyword>
<keyword evidence="2" id="KW-0012">Acyltransferase</keyword>
<dbReference type="Pfam" id="PF13508">
    <property type="entry name" value="Acetyltransf_7"/>
    <property type="match status" value="1"/>
</dbReference>